<accession>A0A0G0XHJ3</accession>
<gene>
    <name evidence="2" type="ORF">UU82_C0016G0004</name>
</gene>
<evidence type="ECO:0000256" key="1">
    <source>
        <dbReference type="SAM" id="MobiDB-lite"/>
    </source>
</evidence>
<feature type="region of interest" description="Disordered" evidence="1">
    <location>
        <begin position="31"/>
        <end position="53"/>
    </location>
</feature>
<evidence type="ECO:0000313" key="3">
    <source>
        <dbReference type="Proteomes" id="UP000033949"/>
    </source>
</evidence>
<name>A0A0G0XHJ3_9BACT</name>
<dbReference type="AlphaFoldDB" id="A0A0G0XHJ3"/>
<comment type="caution">
    <text evidence="2">The sequence shown here is derived from an EMBL/GenBank/DDBJ whole genome shotgun (WGS) entry which is preliminary data.</text>
</comment>
<sequence>MKYKLLYISSVSPKRIGLCAKGAILREEPERARRHVTERSKGAVSERSKVHLC</sequence>
<organism evidence="2 3">
    <name type="scientific">Candidatus Nomurabacteria bacterium GW2011_GWC2_41_8</name>
    <dbReference type="NCBI Taxonomy" id="1618755"/>
    <lineage>
        <taxon>Bacteria</taxon>
        <taxon>Candidatus Nomuraibacteriota</taxon>
    </lineage>
</organism>
<dbReference type="EMBL" id="LCCC01000016">
    <property type="protein sequence ID" value="KKS23922.1"/>
    <property type="molecule type" value="Genomic_DNA"/>
</dbReference>
<evidence type="ECO:0000313" key="2">
    <source>
        <dbReference type="EMBL" id="KKS23922.1"/>
    </source>
</evidence>
<reference evidence="2 3" key="1">
    <citation type="journal article" date="2015" name="Nature">
        <title>rRNA introns, odd ribosomes, and small enigmatic genomes across a large radiation of phyla.</title>
        <authorList>
            <person name="Brown C.T."/>
            <person name="Hug L.A."/>
            <person name="Thomas B.C."/>
            <person name="Sharon I."/>
            <person name="Castelle C.J."/>
            <person name="Singh A."/>
            <person name="Wilkins M.J."/>
            <person name="Williams K.H."/>
            <person name="Banfield J.F."/>
        </authorList>
    </citation>
    <scope>NUCLEOTIDE SEQUENCE [LARGE SCALE GENOMIC DNA]</scope>
</reference>
<dbReference type="Proteomes" id="UP000033949">
    <property type="component" value="Unassembled WGS sequence"/>
</dbReference>
<proteinExistence type="predicted"/>
<protein>
    <submittedName>
        <fullName evidence="2">Uncharacterized protein</fullName>
    </submittedName>
</protein>